<keyword evidence="6" id="KW-0813">Transport</keyword>
<keyword evidence="9" id="KW-1185">Reference proteome</keyword>
<name>A0ABW5RKD2_9MICO</name>
<gene>
    <name evidence="8" type="ORF">ACFSUQ_06985</name>
</gene>
<keyword evidence="5 7" id="KW-0472">Membrane</keyword>
<dbReference type="Pfam" id="PF00950">
    <property type="entry name" value="ABC-3"/>
    <property type="match status" value="1"/>
</dbReference>
<dbReference type="SUPFAM" id="SSF81345">
    <property type="entry name" value="ABC transporter involved in vitamin B12 uptake, BtuC"/>
    <property type="match status" value="1"/>
</dbReference>
<dbReference type="EMBL" id="JBHUNF010000004">
    <property type="protein sequence ID" value="MFD2675036.1"/>
    <property type="molecule type" value="Genomic_DNA"/>
</dbReference>
<evidence type="ECO:0000256" key="6">
    <source>
        <dbReference type="RuleBase" id="RU003943"/>
    </source>
</evidence>
<accession>A0ABW5RKD2</accession>
<keyword evidence="4 7" id="KW-1133">Transmembrane helix</keyword>
<feature type="transmembrane region" description="Helical" evidence="7">
    <location>
        <begin position="164"/>
        <end position="197"/>
    </location>
</feature>
<feature type="transmembrane region" description="Helical" evidence="7">
    <location>
        <begin position="6"/>
        <end position="27"/>
    </location>
</feature>
<evidence type="ECO:0000313" key="8">
    <source>
        <dbReference type="EMBL" id="MFD2675036.1"/>
    </source>
</evidence>
<dbReference type="PANTHER" id="PTHR30477:SF21">
    <property type="entry name" value="ABC-3 PROTEIN"/>
    <property type="match status" value="1"/>
</dbReference>
<comment type="caution">
    <text evidence="8">The sequence shown here is derived from an EMBL/GenBank/DDBJ whole genome shotgun (WGS) entry which is preliminary data.</text>
</comment>
<dbReference type="Proteomes" id="UP001597453">
    <property type="component" value="Unassembled WGS sequence"/>
</dbReference>
<evidence type="ECO:0000256" key="2">
    <source>
        <dbReference type="ARBA" id="ARBA00008034"/>
    </source>
</evidence>
<evidence type="ECO:0000313" key="9">
    <source>
        <dbReference type="Proteomes" id="UP001597453"/>
    </source>
</evidence>
<dbReference type="InterPro" id="IPR037294">
    <property type="entry name" value="ABC_BtuC-like"/>
</dbReference>
<feature type="transmembrane region" description="Helical" evidence="7">
    <location>
        <begin position="125"/>
        <end position="144"/>
    </location>
</feature>
<dbReference type="InterPro" id="IPR001626">
    <property type="entry name" value="ABC_TroCD"/>
</dbReference>
<dbReference type="RefSeq" id="WP_066057222.1">
    <property type="nucleotide sequence ID" value="NZ_JBHUNF010000004.1"/>
</dbReference>
<keyword evidence="3 6" id="KW-0812">Transmembrane</keyword>
<sequence>MTVFGNAMLAAVLVGALCGIVGTLVVLRKRAFFTVALTHATFPGGVIAAILGVHLALGGFVMGMLLVGLMVLVGKLHRQGNEVAAGIVLSFGYALGTFLHAANPQLQSKVDSFLTGTILGINRESILLIATMLIITVVAMTLWWKPMLFSTFDPRGFVASGYSGWGFEALSLVLIVGTVVVTMPAIGSVLAIAMIAAPAASAKLLVRNVVWLIPTAVVLGILAATGGLWISRWLSISAGGSIALTATLVFVVATVLRSLGVGGPQRGAAATLPVKISDRA</sequence>
<feature type="transmembrane region" description="Helical" evidence="7">
    <location>
        <begin position="83"/>
        <end position="104"/>
    </location>
</feature>
<feature type="transmembrane region" description="Helical" evidence="7">
    <location>
        <begin position="47"/>
        <end position="71"/>
    </location>
</feature>
<proteinExistence type="inferred from homology"/>
<protein>
    <submittedName>
        <fullName evidence="8">Metal ABC transporter permease</fullName>
    </submittedName>
</protein>
<evidence type="ECO:0000256" key="1">
    <source>
        <dbReference type="ARBA" id="ARBA00004141"/>
    </source>
</evidence>
<evidence type="ECO:0000256" key="4">
    <source>
        <dbReference type="ARBA" id="ARBA00022989"/>
    </source>
</evidence>
<dbReference type="PANTHER" id="PTHR30477">
    <property type="entry name" value="ABC-TRANSPORTER METAL-BINDING PROTEIN"/>
    <property type="match status" value="1"/>
</dbReference>
<comment type="similarity">
    <text evidence="2 6">Belongs to the ABC-3 integral membrane protein family.</text>
</comment>
<evidence type="ECO:0000256" key="7">
    <source>
        <dbReference type="SAM" id="Phobius"/>
    </source>
</evidence>
<feature type="transmembrane region" description="Helical" evidence="7">
    <location>
        <begin position="209"/>
        <end position="230"/>
    </location>
</feature>
<comment type="subcellular location">
    <subcellularLocation>
        <location evidence="6">Cell membrane</location>
        <topology evidence="6">Multi-pass membrane protein</topology>
    </subcellularLocation>
    <subcellularLocation>
        <location evidence="1">Membrane</location>
        <topology evidence="1">Multi-pass membrane protein</topology>
    </subcellularLocation>
</comment>
<dbReference type="Gene3D" id="1.10.3470.10">
    <property type="entry name" value="ABC transporter involved in vitamin B12 uptake, BtuC"/>
    <property type="match status" value="1"/>
</dbReference>
<evidence type="ECO:0000256" key="3">
    <source>
        <dbReference type="ARBA" id="ARBA00022692"/>
    </source>
</evidence>
<evidence type="ECO:0000256" key="5">
    <source>
        <dbReference type="ARBA" id="ARBA00023136"/>
    </source>
</evidence>
<organism evidence="8 9">
    <name type="scientific">Gulosibacter bifidus</name>
    <dbReference type="NCBI Taxonomy" id="272239"/>
    <lineage>
        <taxon>Bacteria</taxon>
        <taxon>Bacillati</taxon>
        <taxon>Actinomycetota</taxon>
        <taxon>Actinomycetes</taxon>
        <taxon>Micrococcales</taxon>
        <taxon>Microbacteriaceae</taxon>
        <taxon>Gulosibacter</taxon>
    </lineage>
</organism>
<reference evidence="9" key="1">
    <citation type="journal article" date="2019" name="Int. J. Syst. Evol. Microbiol.">
        <title>The Global Catalogue of Microorganisms (GCM) 10K type strain sequencing project: providing services to taxonomists for standard genome sequencing and annotation.</title>
        <authorList>
            <consortium name="The Broad Institute Genomics Platform"/>
            <consortium name="The Broad Institute Genome Sequencing Center for Infectious Disease"/>
            <person name="Wu L."/>
            <person name="Ma J."/>
        </authorList>
    </citation>
    <scope>NUCLEOTIDE SEQUENCE [LARGE SCALE GENOMIC DNA]</scope>
    <source>
        <strain evidence="9">TISTR 1511</strain>
    </source>
</reference>
<feature type="transmembrane region" description="Helical" evidence="7">
    <location>
        <begin position="236"/>
        <end position="256"/>
    </location>
</feature>